<organism evidence="9 10">
    <name type="scientific">Nesterenkonia natronophila</name>
    <dbReference type="NCBI Taxonomy" id="2174932"/>
    <lineage>
        <taxon>Bacteria</taxon>
        <taxon>Bacillati</taxon>
        <taxon>Actinomycetota</taxon>
        <taxon>Actinomycetes</taxon>
        <taxon>Micrococcales</taxon>
        <taxon>Micrococcaceae</taxon>
        <taxon>Nesterenkonia</taxon>
    </lineage>
</organism>
<dbReference type="Proteomes" id="UP000266615">
    <property type="component" value="Unassembled WGS sequence"/>
</dbReference>
<sequence length="263" mass="28117">MVEAPVGFQCPVCLDEARRRRPTPRTIFGGRAASGRPTVTYSVIAICVLVYLVQILPVSAGQLLSALPDLTDLWAYAPAYTSTWYPMFEPWRMLTSAVLHHPGNAMHIAFNMLALWFVGRAMEPEIGRWRFIALLVLSAWGGSLAILMSSVFGLTHPFGPTVGASGAVFGLFGALFILMRSSGSQTGGIVALVGINMAVSFLVPNISWQGHLGGLLTGALVALIIAKAPRKNRTLWTAVGLTGLATVLLMLTAVGVQLVPFPM</sequence>
<evidence type="ECO:0000313" key="10">
    <source>
        <dbReference type="Proteomes" id="UP000266615"/>
    </source>
</evidence>
<feature type="domain" description="Peptidase S54 rhomboid" evidence="8">
    <location>
        <begin position="89"/>
        <end position="226"/>
    </location>
</feature>
<keyword evidence="6 7" id="KW-0472">Membrane</keyword>
<reference evidence="9 10" key="1">
    <citation type="submission" date="2018-09" db="EMBL/GenBank/DDBJ databases">
        <title>Nesterenkonia natronophila sp. nov., an alkaliphilic actinobacteriume isolated from a soda lake, and emended description of the genus Nesterenkonia.</title>
        <authorList>
            <person name="Menes R.J."/>
            <person name="Iriarte A."/>
        </authorList>
    </citation>
    <scope>NUCLEOTIDE SEQUENCE [LARGE SCALE GENOMIC DNA]</scope>
    <source>
        <strain evidence="9 10">M8</strain>
    </source>
</reference>
<evidence type="ECO:0000256" key="3">
    <source>
        <dbReference type="ARBA" id="ARBA00022692"/>
    </source>
</evidence>
<dbReference type="Gene3D" id="1.20.1540.10">
    <property type="entry name" value="Rhomboid-like"/>
    <property type="match status" value="1"/>
</dbReference>
<dbReference type="EMBL" id="QYZP01000001">
    <property type="protein sequence ID" value="RJN32363.1"/>
    <property type="molecule type" value="Genomic_DNA"/>
</dbReference>
<keyword evidence="10" id="KW-1185">Reference proteome</keyword>
<gene>
    <name evidence="9" type="ORF">D3250_00410</name>
</gene>
<dbReference type="RefSeq" id="WP_119901409.1">
    <property type="nucleotide sequence ID" value="NZ_QYZP01000001.1"/>
</dbReference>
<dbReference type="SUPFAM" id="SSF144091">
    <property type="entry name" value="Rhomboid-like"/>
    <property type="match status" value="1"/>
</dbReference>
<evidence type="ECO:0000256" key="4">
    <source>
        <dbReference type="ARBA" id="ARBA00022801"/>
    </source>
</evidence>
<keyword evidence="4" id="KW-0378">Hydrolase</keyword>
<comment type="caution">
    <text evidence="9">The sequence shown here is derived from an EMBL/GenBank/DDBJ whole genome shotgun (WGS) entry which is preliminary data.</text>
</comment>
<dbReference type="InterPro" id="IPR022764">
    <property type="entry name" value="Peptidase_S54_rhomboid_dom"/>
</dbReference>
<feature type="transmembrane region" description="Helical" evidence="7">
    <location>
        <begin position="238"/>
        <end position="259"/>
    </location>
</feature>
<dbReference type="OrthoDB" id="9807874at2"/>
<feature type="transmembrane region" description="Helical" evidence="7">
    <location>
        <begin position="39"/>
        <end position="60"/>
    </location>
</feature>
<evidence type="ECO:0000256" key="5">
    <source>
        <dbReference type="ARBA" id="ARBA00022989"/>
    </source>
</evidence>
<dbReference type="PANTHER" id="PTHR43731:SF14">
    <property type="entry name" value="PRESENILIN-ASSOCIATED RHOMBOID-LIKE PROTEIN, MITOCHONDRIAL"/>
    <property type="match status" value="1"/>
</dbReference>
<evidence type="ECO:0000256" key="2">
    <source>
        <dbReference type="ARBA" id="ARBA00009045"/>
    </source>
</evidence>
<feature type="transmembrane region" description="Helical" evidence="7">
    <location>
        <begin position="209"/>
        <end position="226"/>
    </location>
</feature>
<proteinExistence type="inferred from homology"/>
<dbReference type="PANTHER" id="PTHR43731">
    <property type="entry name" value="RHOMBOID PROTEASE"/>
    <property type="match status" value="1"/>
</dbReference>
<accession>A0A3A4F2T2</accession>
<keyword evidence="3 7" id="KW-0812">Transmembrane</keyword>
<dbReference type="GO" id="GO:0006508">
    <property type="term" value="P:proteolysis"/>
    <property type="evidence" value="ECO:0007669"/>
    <property type="project" value="UniProtKB-KW"/>
</dbReference>
<dbReference type="InterPro" id="IPR035952">
    <property type="entry name" value="Rhomboid-like_sf"/>
</dbReference>
<evidence type="ECO:0000256" key="6">
    <source>
        <dbReference type="ARBA" id="ARBA00023136"/>
    </source>
</evidence>
<dbReference type="GO" id="GO:0016020">
    <property type="term" value="C:membrane"/>
    <property type="evidence" value="ECO:0007669"/>
    <property type="project" value="UniProtKB-SubCell"/>
</dbReference>
<feature type="transmembrane region" description="Helical" evidence="7">
    <location>
        <begin position="98"/>
        <end position="119"/>
    </location>
</feature>
<name>A0A3A4F2T2_9MICC</name>
<protein>
    <submittedName>
        <fullName evidence="9">Rhomboid family intramembrane serine protease</fullName>
    </submittedName>
</protein>
<evidence type="ECO:0000259" key="8">
    <source>
        <dbReference type="Pfam" id="PF01694"/>
    </source>
</evidence>
<feature type="transmembrane region" description="Helical" evidence="7">
    <location>
        <begin position="186"/>
        <end position="203"/>
    </location>
</feature>
<feature type="transmembrane region" description="Helical" evidence="7">
    <location>
        <begin position="158"/>
        <end position="179"/>
    </location>
</feature>
<keyword evidence="5 7" id="KW-1133">Transmembrane helix</keyword>
<keyword evidence="9" id="KW-0645">Protease</keyword>
<dbReference type="AlphaFoldDB" id="A0A3A4F2T2"/>
<evidence type="ECO:0000313" key="9">
    <source>
        <dbReference type="EMBL" id="RJN32363.1"/>
    </source>
</evidence>
<evidence type="ECO:0000256" key="7">
    <source>
        <dbReference type="SAM" id="Phobius"/>
    </source>
</evidence>
<comment type="subcellular location">
    <subcellularLocation>
        <location evidence="1">Membrane</location>
        <topology evidence="1">Multi-pass membrane protein</topology>
    </subcellularLocation>
</comment>
<dbReference type="Pfam" id="PF01694">
    <property type="entry name" value="Rhomboid"/>
    <property type="match status" value="1"/>
</dbReference>
<feature type="transmembrane region" description="Helical" evidence="7">
    <location>
        <begin position="131"/>
        <end position="152"/>
    </location>
</feature>
<dbReference type="GO" id="GO:0004252">
    <property type="term" value="F:serine-type endopeptidase activity"/>
    <property type="evidence" value="ECO:0007669"/>
    <property type="project" value="InterPro"/>
</dbReference>
<dbReference type="InterPro" id="IPR050925">
    <property type="entry name" value="Rhomboid_protease_S54"/>
</dbReference>
<evidence type="ECO:0000256" key="1">
    <source>
        <dbReference type="ARBA" id="ARBA00004141"/>
    </source>
</evidence>
<comment type="similarity">
    <text evidence="2">Belongs to the peptidase S54 family.</text>
</comment>